<dbReference type="SUPFAM" id="SSF64518">
    <property type="entry name" value="Phase 1 flagellin"/>
    <property type="match status" value="1"/>
</dbReference>
<dbReference type="InterPro" id="IPR042187">
    <property type="entry name" value="Flagellin_C_sub2"/>
</dbReference>
<keyword evidence="4" id="KW-0964">Secreted</keyword>
<dbReference type="Gene3D" id="2.170.280.10">
    <property type="entry name" value="f41 fragment of flagellin, middle domain"/>
    <property type="match status" value="1"/>
</dbReference>
<dbReference type="Pfam" id="PF00700">
    <property type="entry name" value="Flagellin_C"/>
    <property type="match status" value="1"/>
</dbReference>
<dbReference type="GO" id="GO:0005198">
    <property type="term" value="F:structural molecule activity"/>
    <property type="evidence" value="ECO:0007669"/>
    <property type="project" value="UniProtKB-UniRule"/>
</dbReference>
<dbReference type="Pfam" id="PF00669">
    <property type="entry name" value="Flagellin_N"/>
    <property type="match status" value="1"/>
</dbReference>
<evidence type="ECO:0000313" key="8">
    <source>
        <dbReference type="Proteomes" id="UP000224413"/>
    </source>
</evidence>
<feature type="domain" description="Flagellin N-terminal" evidence="5">
    <location>
        <begin position="3"/>
        <end position="141"/>
    </location>
</feature>
<evidence type="ECO:0000256" key="4">
    <source>
        <dbReference type="RuleBase" id="RU362073"/>
    </source>
</evidence>
<dbReference type="InterPro" id="IPR046358">
    <property type="entry name" value="Flagellin_C"/>
</dbReference>
<dbReference type="InterPro" id="IPR001492">
    <property type="entry name" value="Flagellin"/>
</dbReference>
<name>A0A9X6X024_BACCE</name>
<dbReference type="Proteomes" id="UP000224413">
    <property type="component" value="Unassembled WGS sequence"/>
</dbReference>
<comment type="function">
    <text evidence="4">Flagellin is the subunit protein which polymerizes to form the filaments of bacterial flagella.</text>
</comment>
<comment type="similarity">
    <text evidence="1 4">Belongs to the bacterial flagellin family.</text>
</comment>
<dbReference type="GO" id="GO:0009288">
    <property type="term" value="C:bacterial-type flagellum"/>
    <property type="evidence" value="ECO:0007669"/>
    <property type="project" value="UniProtKB-SubCell"/>
</dbReference>
<dbReference type="AlphaFoldDB" id="A0A9X6X024"/>
<proteinExistence type="inferred from homology"/>
<keyword evidence="3 4" id="KW-0975">Bacterial flagellum</keyword>
<dbReference type="Gene3D" id="2.60.40.4390">
    <property type="match status" value="1"/>
</dbReference>
<dbReference type="Gene3D" id="1.20.1330.10">
    <property type="entry name" value="f41 fragment of flagellin, N-terminal domain"/>
    <property type="match status" value="2"/>
</dbReference>
<accession>A0A9X6X024</accession>
<dbReference type="PANTHER" id="PTHR42792">
    <property type="entry name" value="FLAGELLIN"/>
    <property type="match status" value="1"/>
</dbReference>
<dbReference type="InterPro" id="IPR001029">
    <property type="entry name" value="Flagellin_N"/>
</dbReference>
<gene>
    <name evidence="7" type="ORF">COI98_13720</name>
</gene>
<dbReference type="EMBL" id="NUWJ01000117">
    <property type="protein sequence ID" value="PFK17840.1"/>
    <property type="molecule type" value="Genomic_DNA"/>
</dbReference>
<comment type="subcellular location">
    <subcellularLocation>
        <location evidence="4">Secreted</location>
    </subcellularLocation>
    <subcellularLocation>
        <location evidence="4">Bacterial flagellum</location>
    </subcellularLocation>
</comment>
<evidence type="ECO:0000259" key="6">
    <source>
        <dbReference type="Pfam" id="PF00700"/>
    </source>
</evidence>
<evidence type="ECO:0000313" key="7">
    <source>
        <dbReference type="EMBL" id="PFK17840.1"/>
    </source>
</evidence>
<organism evidence="7 8">
    <name type="scientific">Bacillus cereus</name>
    <dbReference type="NCBI Taxonomy" id="1396"/>
    <lineage>
        <taxon>Bacteria</taxon>
        <taxon>Bacillati</taxon>
        <taxon>Bacillota</taxon>
        <taxon>Bacilli</taxon>
        <taxon>Bacillales</taxon>
        <taxon>Bacillaceae</taxon>
        <taxon>Bacillus</taxon>
        <taxon>Bacillus cereus group</taxon>
    </lineage>
</organism>
<evidence type="ECO:0000256" key="1">
    <source>
        <dbReference type="ARBA" id="ARBA00005709"/>
    </source>
</evidence>
<dbReference type="GO" id="GO:0005576">
    <property type="term" value="C:extracellular region"/>
    <property type="evidence" value="ECO:0007669"/>
    <property type="project" value="UniProtKB-SubCell"/>
</dbReference>
<reference evidence="7 8" key="1">
    <citation type="submission" date="2017-09" db="EMBL/GenBank/DDBJ databases">
        <title>Large-scale bioinformatics analysis of Bacillus genomes uncovers conserved roles of natural products in bacterial physiology.</title>
        <authorList>
            <consortium name="Agbiome Team Llc"/>
            <person name="Bleich R.M."/>
            <person name="Grubbs K.J."/>
            <person name="Santa Maria K.C."/>
            <person name="Allen S.E."/>
            <person name="Farag S."/>
            <person name="Shank E.A."/>
            <person name="Bowers A."/>
        </authorList>
    </citation>
    <scope>NUCLEOTIDE SEQUENCE [LARGE SCALE GENOMIC DNA]</scope>
    <source>
        <strain evidence="7 8">AFS083741</strain>
    </source>
</reference>
<dbReference type="NCBIfam" id="NF009450">
    <property type="entry name" value="PRK12808.1"/>
    <property type="match status" value="1"/>
</dbReference>
<evidence type="ECO:0000259" key="5">
    <source>
        <dbReference type="Pfam" id="PF00669"/>
    </source>
</evidence>
<keyword evidence="7" id="KW-0966">Cell projection</keyword>
<feature type="domain" description="Flagellin C-terminal" evidence="6">
    <location>
        <begin position="369"/>
        <end position="454"/>
    </location>
</feature>
<dbReference type="PRINTS" id="PR00207">
    <property type="entry name" value="FLAGELLIN"/>
</dbReference>
<keyword evidence="7" id="KW-0282">Flagellum</keyword>
<sequence length="455" mass="48024">MRINTNINSMRTQEYMRQNQAKMSNAMDRLSSGKRINNASDDAAGLAIATRMRARESGLGVAANNTQDGMSLIRTADSALNSVSNILLRMRDIANQSANGTNTGDNQKALDKEFSALKEQIDYISKNTEFNDKKLLNGENTSIAIQTLDSADTAKQININLADTSTSSLLIDKLSISGAGAGKALVGVDAGDIAKATTEQKALSALAVGASTTEMDTAVGKFKTEFDKVKDGLTAEDAEKVTAAIEKYSNSKTLENANAIGDLYKTMTPADSTKVTSATGTTGKALIDLNTTSGASATDRQTAVDNFKKDFDLIKGGLNPQDAAKVTAALDKFNKADGSGNTLENAQEIGKVFAEVAAGSTKSNASDAIKSIDKALETIASNRATLGATLNRLDFNVNNLKSQSSSMASAASQIEDADMAKEMSEMTKFKILNEAGISMLSQANQTPQMVSKLLQ</sequence>
<comment type="caution">
    <text evidence="7">The sequence shown here is derived from an EMBL/GenBank/DDBJ whole genome shotgun (WGS) entry which is preliminary data.</text>
</comment>
<protein>
    <recommendedName>
        <fullName evidence="2 4">Flagellin</fullName>
    </recommendedName>
</protein>
<dbReference type="RefSeq" id="WP_065212105.1">
    <property type="nucleotide sequence ID" value="NZ_JABTTF010000002.1"/>
</dbReference>
<dbReference type="Gene3D" id="6.10.280.190">
    <property type="match status" value="1"/>
</dbReference>
<keyword evidence="7" id="KW-0969">Cilium</keyword>
<dbReference type="Gene3D" id="6.10.10.10">
    <property type="entry name" value="Flagellar export chaperone, C-terminal domain"/>
    <property type="match status" value="1"/>
</dbReference>
<evidence type="ECO:0000256" key="3">
    <source>
        <dbReference type="ARBA" id="ARBA00023143"/>
    </source>
</evidence>
<evidence type="ECO:0000256" key="2">
    <source>
        <dbReference type="ARBA" id="ARBA00020110"/>
    </source>
</evidence>
<dbReference type="PANTHER" id="PTHR42792:SF2">
    <property type="entry name" value="FLAGELLIN"/>
    <property type="match status" value="1"/>
</dbReference>